<dbReference type="GeneID" id="57096612"/>
<sequence>MRLKILQQTPTLLSINLKPQGVLYWLFGGLFIAGGIFLITLVGKTTTFSCNRITSTEGSCQLIIQDIFKSNVKNWRFQELKGAKLDTKTTDKSGSYPLVLLTKSGSIPINLVNADSRQKEAKAKQINAILQNSQVSQLTIHEDSRLWTYPLGIFLIIVGSICIIYLLINRKITCILDKKLNRITIERQGLFDKEIIETKLSKIVGLDIDAFTVENSSSYNIAFTMDNEDKIYLATGPMFTAKSAEKALNVIANFLNIEPSN</sequence>
<keyword evidence="1" id="KW-1133">Transmembrane helix</keyword>
<protein>
    <recommendedName>
        <fullName evidence="4">PH domain-containing protein</fullName>
    </recommendedName>
</protein>
<comment type="caution">
    <text evidence="2">The sequence shown here is derived from an EMBL/GenBank/DDBJ whole genome shotgun (WGS) entry which is preliminary data.</text>
</comment>
<evidence type="ECO:0000256" key="1">
    <source>
        <dbReference type="SAM" id="Phobius"/>
    </source>
</evidence>
<evidence type="ECO:0000313" key="2">
    <source>
        <dbReference type="EMBL" id="PHK03963.1"/>
    </source>
</evidence>
<evidence type="ECO:0008006" key="4">
    <source>
        <dbReference type="Google" id="ProtNLM"/>
    </source>
</evidence>
<name>A0A9Q5ZCK3_NOSLI</name>
<organism evidence="2 3">
    <name type="scientific">Nostoc linckia z8</name>
    <dbReference type="NCBI Taxonomy" id="1628746"/>
    <lineage>
        <taxon>Bacteria</taxon>
        <taxon>Bacillati</taxon>
        <taxon>Cyanobacteriota</taxon>
        <taxon>Cyanophyceae</taxon>
        <taxon>Nostocales</taxon>
        <taxon>Nostocaceae</taxon>
        <taxon>Nostoc</taxon>
    </lineage>
</organism>
<gene>
    <name evidence="2" type="ORF">VF08_12925</name>
</gene>
<proteinExistence type="predicted"/>
<feature type="transmembrane region" description="Helical" evidence="1">
    <location>
        <begin position="146"/>
        <end position="168"/>
    </location>
</feature>
<dbReference type="AlphaFoldDB" id="A0A9Q5ZCK3"/>
<accession>A0A9Q5ZCK3</accession>
<dbReference type="RefSeq" id="WP_099068619.1">
    <property type="nucleotide sequence ID" value="NZ_LAHD01000030.1"/>
</dbReference>
<evidence type="ECO:0000313" key="3">
    <source>
        <dbReference type="Proteomes" id="UP000222310"/>
    </source>
</evidence>
<reference evidence="2 3" key="1">
    <citation type="submission" date="2015-02" db="EMBL/GenBank/DDBJ databases">
        <title>Nostoc linckia genome annotation.</title>
        <authorList>
            <person name="Zhou Z."/>
        </authorList>
    </citation>
    <scope>NUCLEOTIDE SEQUENCE [LARGE SCALE GENOMIC DNA]</scope>
    <source>
        <strain evidence="3">z8</strain>
    </source>
</reference>
<keyword evidence="1" id="KW-0472">Membrane</keyword>
<dbReference type="EMBL" id="LAHD01000030">
    <property type="protein sequence ID" value="PHK03963.1"/>
    <property type="molecule type" value="Genomic_DNA"/>
</dbReference>
<feature type="transmembrane region" description="Helical" evidence="1">
    <location>
        <begin position="21"/>
        <end position="42"/>
    </location>
</feature>
<keyword evidence="1" id="KW-0812">Transmembrane</keyword>
<dbReference type="Proteomes" id="UP000222310">
    <property type="component" value="Unassembled WGS sequence"/>
</dbReference>